<reference evidence="1 2" key="1">
    <citation type="submission" date="2019-08" db="EMBL/GenBank/DDBJ databases">
        <title>Draft genome sequences of two oriental melons (Cucumis melo L. var makuwa).</title>
        <authorList>
            <person name="Kwon S.-Y."/>
        </authorList>
    </citation>
    <scope>NUCLEOTIDE SEQUENCE [LARGE SCALE GENOMIC DNA]</scope>
    <source>
        <strain evidence="2">cv. SW 3</strain>
        <tissue evidence="1">Leaf</tissue>
    </source>
</reference>
<dbReference type="Proteomes" id="UP000321393">
    <property type="component" value="Unassembled WGS sequence"/>
</dbReference>
<evidence type="ECO:0000313" key="2">
    <source>
        <dbReference type="Proteomes" id="UP000321393"/>
    </source>
</evidence>
<gene>
    <name evidence="1" type="ORF">E6C27_scaffold529G00380</name>
</gene>
<sequence length="184" mass="19882">MELSNTVKYRINSRPRAGGICTGGLCKYCLILLKASPQSAFHFPGLFLRKSLKIGDDISMIALTLSRSTLIPSSLRMNPNSFPESSGSVERTYQSSALEGYTYQSSAPEGYTYQSSAPEGYTYQSSAPEGYTYQSSAHEGYTYQSSAPEGCTYQSSAPEGCTYQSSAPEGCTYQSSAPEGCTYP</sequence>
<proteinExistence type="predicted"/>
<organism evidence="1 2">
    <name type="scientific">Cucumis melo var. makuwa</name>
    <name type="common">Oriental melon</name>
    <dbReference type="NCBI Taxonomy" id="1194695"/>
    <lineage>
        <taxon>Eukaryota</taxon>
        <taxon>Viridiplantae</taxon>
        <taxon>Streptophyta</taxon>
        <taxon>Embryophyta</taxon>
        <taxon>Tracheophyta</taxon>
        <taxon>Spermatophyta</taxon>
        <taxon>Magnoliopsida</taxon>
        <taxon>eudicotyledons</taxon>
        <taxon>Gunneridae</taxon>
        <taxon>Pentapetalae</taxon>
        <taxon>rosids</taxon>
        <taxon>fabids</taxon>
        <taxon>Cucurbitales</taxon>
        <taxon>Cucurbitaceae</taxon>
        <taxon>Benincaseae</taxon>
        <taxon>Cucumis</taxon>
    </lineage>
</organism>
<comment type="caution">
    <text evidence="1">The sequence shown here is derived from an EMBL/GenBank/DDBJ whole genome shotgun (WGS) entry which is preliminary data.</text>
</comment>
<accession>A0A5A7TFB6</accession>
<name>A0A5A7TFB6_CUCMM</name>
<dbReference type="EMBL" id="SSTE01017161">
    <property type="protein sequence ID" value="KAA0040716.1"/>
    <property type="molecule type" value="Genomic_DNA"/>
</dbReference>
<protein>
    <submittedName>
        <fullName evidence="1">NBS-LRR type resistance protein</fullName>
    </submittedName>
</protein>
<dbReference type="STRING" id="1194695.A0A5A7TFB6"/>
<dbReference type="AlphaFoldDB" id="A0A5A7TFB6"/>
<evidence type="ECO:0000313" key="1">
    <source>
        <dbReference type="EMBL" id="KAA0040716.1"/>
    </source>
</evidence>